<protein>
    <recommendedName>
        <fullName evidence="14">N-acetyltransferase ECO1</fullName>
    </recommendedName>
</protein>
<dbReference type="GO" id="GO:0007064">
    <property type="term" value="P:mitotic sister chromatid cohesion"/>
    <property type="evidence" value="ECO:0007669"/>
    <property type="project" value="TreeGrafter"/>
</dbReference>
<dbReference type="GO" id="GO:0005634">
    <property type="term" value="C:nucleus"/>
    <property type="evidence" value="ECO:0007669"/>
    <property type="project" value="UniProtKB-SubCell"/>
</dbReference>
<dbReference type="InterPro" id="IPR028009">
    <property type="entry name" value="ESCO_Acetyltransf_dom"/>
</dbReference>
<dbReference type="InterPro" id="IPR028005">
    <property type="entry name" value="AcTrfase_ESCO_Znf_dom"/>
</dbReference>
<evidence type="ECO:0000256" key="1">
    <source>
        <dbReference type="ARBA" id="ARBA00004123"/>
    </source>
</evidence>
<comment type="subcellular location">
    <subcellularLocation>
        <location evidence="1">Nucleus</location>
    </subcellularLocation>
</comment>
<dbReference type="PANTHER" id="PTHR45884:SF2">
    <property type="entry name" value="N-ACETYLTRANSFERASE ECO"/>
    <property type="match status" value="1"/>
</dbReference>
<evidence type="ECO:0000256" key="4">
    <source>
        <dbReference type="ARBA" id="ARBA00022723"/>
    </source>
</evidence>
<evidence type="ECO:0000313" key="12">
    <source>
        <dbReference type="EMBL" id="THV07928.1"/>
    </source>
</evidence>
<evidence type="ECO:0000256" key="2">
    <source>
        <dbReference type="ARBA" id="ARBA00005816"/>
    </source>
</evidence>
<keyword evidence="3" id="KW-0808">Transferase</keyword>
<gene>
    <name evidence="12" type="ORF">K435DRAFT_825241</name>
</gene>
<keyword evidence="8" id="KW-0131">Cell cycle</keyword>
<feature type="domain" description="N-acetyltransferase ESCO acetyl-transferase" evidence="11">
    <location>
        <begin position="205"/>
        <end position="262"/>
    </location>
</feature>
<name>A0A4S8MX40_DENBC</name>
<dbReference type="AlphaFoldDB" id="A0A4S8MX40"/>
<evidence type="ECO:0000313" key="13">
    <source>
        <dbReference type="Proteomes" id="UP000297245"/>
    </source>
</evidence>
<feature type="domain" description="N-acetyltransferase ESCO zinc-finger" evidence="10">
    <location>
        <begin position="23"/>
        <end position="58"/>
    </location>
</feature>
<evidence type="ECO:0000259" key="11">
    <source>
        <dbReference type="Pfam" id="PF13880"/>
    </source>
</evidence>
<evidence type="ECO:0000256" key="6">
    <source>
        <dbReference type="ARBA" id="ARBA00022833"/>
    </source>
</evidence>
<dbReference type="GO" id="GO:0008270">
    <property type="term" value="F:zinc ion binding"/>
    <property type="evidence" value="ECO:0007669"/>
    <property type="project" value="UniProtKB-KW"/>
</dbReference>
<keyword evidence="5" id="KW-0863">Zinc-finger</keyword>
<reference evidence="12 13" key="1">
    <citation type="journal article" date="2019" name="Nat. Ecol. Evol.">
        <title>Megaphylogeny resolves global patterns of mushroom evolution.</title>
        <authorList>
            <person name="Varga T."/>
            <person name="Krizsan K."/>
            <person name="Foldi C."/>
            <person name="Dima B."/>
            <person name="Sanchez-Garcia M."/>
            <person name="Sanchez-Ramirez S."/>
            <person name="Szollosi G.J."/>
            <person name="Szarkandi J.G."/>
            <person name="Papp V."/>
            <person name="Albert L."/>
            <person name="Andreopoulos W."/>
            <person name="Angelini C."/>
            <person name="Antonin V."/>
            <person name="Barry K.W."/>
            <person name="Bougher N.L."/>
            <person name="Buchanan P."/>
            <person name="Buyck B."/>
            <person name="Bense V."/>
            <person name="Catcheside P."/>
            <person name="Chovatia M."/>
            <person name="Cooper J."/>
            <person name="Damon W."/>
            <person name="Desjardin D."/>
            <person name="Finy P."/>
            <person name="Geml J."/>
            <person name="Haridas S."/>
            <person name="Hughes K."/>
            <person name="Justo A."/>
            <person name="Karasinski D."/>
            <person name="Kautmanova I."/>
            <person name="Kiss B."/>
            <person name="Kocsube S."/>
            <person name="Kotiranta H."/>
            <person name="LaButti K.M."/>
            <person name="Lechner B.E."/>
            <person name="Liimatainen K."/>
            <person name="Lipzen A."/>
            <person name="Lukacs Z."/>
            <person name="Mihaltcheva S."/>
            <person name="Morgado L.N."/>
            <person name="Niskanen T."/>
            <person name="Noordeloos M.E."/>
            <person name="Ohm R.A."/>
            <person name="Ortiz-Santana B."/>
            <person name="Ovrebo C."/>
            <person name="Racz N."/>
            <person name="Riley R."/>
            <person name="Savchenko A."/>
            <person name="Shiryaev A."/>
            <person name="Soop K."/>
            <person name="Spirin V."/>
            <person name="Szebenyi C."/>
            <person name="Tomsovsky M."/>
            <person name="Tulloss R.E."/>
            <person name="Uehling J."/>
            <person name="Grigoriev I.V."/>
            <person name="Vagvolgyi C."/>
            <person name="Papp T."/>
            <person name="Martin F.M."/>
            <person name="Miettinen O."/>
            <person name="Hibbett D.S."/>
            <person name="Nagy L.G."/>
        </authorList>
    </citation>
    <scope>NUCLEOTIDE SEQUENCE [LARGE SCALE GENOMIC DNA]</scope>
    <source>
        <strain evidence="12 13">CBS 962.96</strain>
    </source>
</reference>
<organism evidence="12 13">
    <name type="scientific">Dendrothele bispora (strain CBS 962.96)</name>
    <dbReference type="NCBI Taxonomy" id="1314807"/>
    <lineage>
        <taxon>Eukaryota</taxon>
        <taxon>Fungi</taxon>
        <taxon>Dikarya</taxon>
        <taxon>Basidiomycota</taxon>
        <taxon>Agaricomycotina</taxon>
        <taxon>Agaricomycetes</taxon>
        <taxon>Agaricomycetidae</taxon>
        <taxon>Agaricales</taxon>
        <taxon>Agaricales incertae sedis</taxon>
        <taxon>Dendrothele</taxon>
    </lineage>
</organism>
<dbReference type="EMBL" id="ML179036">
    <property type="protein sequence ID" value="THV07928.1"/>
    <property type="molecule type" value="Genomic_DNA"/>
</dbReference>
<comment type="similarity">
    <text evidence="2">Belongs to the acetyltransferase family. ECO subfamily.</text>
</comment>
<dbReference type="Proteomes" id="UP000297245">
    <property type="component" value="Unassembled WGS sequence"/>
</dbReference>
<evidence type="ECO:0000256" key="7">
    <source>
        <dbReference type="ARBA" id="ARBA00023242"/>
    </source>
</evidence>
<evidence type="ECO:0000256" key="9">
    <source>
        <dbReference type="ARBA" id="ARBA00023315"/>
    </source>
</evidence>
<keyword evidence="6" id="KW-0862">Zinc</keyword>
<keyword evidence="9" id="KW-0012">Acyltransferase</keyword>
<evidence type="ECO:0000256" key="5">
    <source>
        <dbReference type="ARBA" id="ARBA00022771"/>
    </source>
</evidence>
<keyword evidence="13" id="KW-1185">Reference proteome</keyword>
<accession>A0A4S8MX40</accession>
<evidence type="ECO:0000256" key="8">
    <source>
        <dbReference type="ARBA" id="ARBA00023306"/>
    </source>
</evidence>
<dbReference type="PANTHER" id="PTHR45884">
    <property type="entry name" value="N-ACETYLTRANSFERASE ECO"/>
    <property type="match status" value="1"/>
</dbReference>
<evidence type="ECO:0008006" key="14">
    <source>
        <dbReference type="Google" id="ProtNLM"/>
    </source>
</evidence>
<proteinExistence type="inferred from homology"/>
<dbReference type="GO" id="GO:0000785">
    <property type="term" value="C:chromatin"/>
    <property type="evidence" value="ECO:0007669"/>
    <property type="project" value="TreeGrafter"/>
</dbReference>
<dbReference type="Pfam" id="PF13880">
    <property type="entry name" value="Acetyltransf_13"/>
    <property type="match status" value="1"/>
</dbReference>
<sequence length="284" mass="30762">MKTSKADKKPSVTKGQKQKTLTQLHFCIDKSIIKTCASCGLSYTKGAEEDEALHKKHCMRAQKGMEWGREEEKEGTKAGVKEVASGVKMKDGKKGRIICVNADMKGKIGSKLATLFETMNVVLSASTLSPPVLKVSKAYIFLLPGTIPTREKIIGCAIAQSIETAMAIVPSSSGPAELSTPRTVIMHVDDSTSIFCDPTPLPTPLGIPRIFVSSSHRLQGVATALLNAAASTFVHGCTLDPRQGQVAFSQTTGDGLNLMRKWGCMRMYDEDDSEVRSRLTRKLD</sequence>
<dbReference type="OrthoDB" id="428854at2759"/>
<keyword evidence="4" id="KW-0479">Metal-binding</keyword>
<keyword evidence="7" id="KW-0539">Nucleus</keyword>
<dbReference type="Pfam" id="PF13878">
    <property type="entry name" value="zf-C2H2_3"/>
    <property type="match status" value="1"/>
</dbReference>
<evidence type="ECO:0000256" key="3">
    <source>
        <dbReference type="ARBA" id="ARBA00022679"/>
    </source>
</evidence>
<dbReference type="GO" id="GO:0061733">
    <property type="term" value="F:protein-lysine-acetyltransferase activity"/>
    <property type="evidence" value="ECO:0007669"/>
    <property type="project" value="TreeGrafter"/>
</dbReference>
<evidence type="ECO:0000259" key="10">
    <source>
        <dbReference type="Pfam" id="PF13878"/>
    </source>
</evidence>